<keyword evidence="1" id="KW-1133">Transmembrane helix</keyword>
<reference evidence="3" key="1">
    <citation type="journal article" date="2019" name="Microbiol. Resour. Announc.">
        <title>Complete Genome Sequence of Halomonas olivaria, a Moderately Halophilic Bacterium Isolated from Olive Processing Effluents, Obtained by Nanopore Sequencing.</title>
        <authorList>
            <person name="Nagata S."/>
            <person name="Ii K.M."/>
            <person name="Tsukimi T."/>
            <person name="Miura M.C."/>
            <person name="Galipon J."/>
            <person name="Arakawa K."/>
        </authorList>
    </citation>
    <scope>NUCLEOTIDE SEQUENCE [LARGE SCALE GENOMIC DNA]</scope>
    <source>
        <strain evidence="3">TYRC17</strain>
    </source>
</reference>
<keyword evidence="1" id="KW-0472">Membrane</keyword>
<name>A0ABM7GPI4_9GAMM</name>
<accession>A0ABM7GPI4</accession>
<feature type="transmembrane region" description="Helical" evidence="1">
    <location>
        <begin position="20"/>
        <end position="39"/>
    </location>
</feature>
<protein>
    <recommendedName>
        <fullName evidence="4">NADH dehydrogenase subunit 4</fullName>
    </recommendedName>
</protein>
<evidence type="ECO:0008006" key="4">
    <source>
        <dbReference type="Google" id="ProtNLM"/>
    </source>
</evidence>
<dbReference type="EMBL" id="AP019416">
    <property type="protein sequence ID" value="BBI52577.1"/>
    <property type="molecule type" value="Genomic_DNA"/>
</dbReference>
<evidence type="ECO:0000256" key="1">
    <source>
        <dbReference type="SAM" id="Phobius"/>
    </source>
</evidence>
<feature type="transmembrane region" description="Helical" evidence="1">
    <location>
        <begin position="46"/>
        <end position="65"/>
    </location>
</feature>
<keyword evidence="1" id="KW-0812">Transmembrane</keyword>
<evidence type="ECO:0000313" key="2">
    <source>
        <dbReference type="EMBL" id="BBI52577.1"/>
    </source>
</evidence>
<gene>
    <name evidence="2" type="ORF">HORIV_49980</name>
</gene>
<proteinExistence type="predicted"/>
<sequence>MIWRFGLFDSTFEPLLPTHWALLVALGLPPLLGMLAALFPPKRAWPVLLASVPVLASGLMLLSAYDQAGLLRWQWKLPVSCCRCV</sequence>
<keyword evidence="3" id="KW-1185">Reference proteome</keyword>
<evidence type="ECO:0000313" key="3">
    <source>
        <dbReference type="Proteomes" id="UP000289555"/>
    </source>
</evidence>
<dbReference type="Proteomes" id="UP000289555">
    <property type="component" value="Chromosome"/>
</dbReference>
<organism evidence="2 3">
    <name type="scientific">Vreelandella olivaria</name>
    <dbReference type="NCBI Taxonomy" id="390919"/>
    <lineage>
        <taxon>Bacteria</taxon>
        <taxon>Pseudomonadati</taxon>
        <taxon>Pseudomonadota</taxon>
        <taxon>Gammaproteobacteria</taxon>
        <taxon>Oceanospirillales</taxon>
        <taxon>Halomonadaceae</taxon>
        <taxon>Vreelandella</taxon>
    </lineage>
</organism>